<feature type="chain" id="PRO_5025335344" evidence="8">
    <location>
        <begin position="20"/>
        <end position="344"/>
    </location>
</feature>
<feature type="transmembrane region" description="Helical" evidence="7">
    <location>
        <begin position="309"/>
        <end position="326"/>
    </location>
</feature>
<keyword evidence="3 9" id="KW-0808">Transferase</keyword>
<dbReference type="AlphaFoldDB" id="A0A6A5QE75"/>
<comment type="similarity">
    <text evidence="2">Belongs to the glycosyltransferase 32 family.</text>
</comment>
<dbReference type="PANTHER" id="PTHR32385">
    <property type="entry name" value="MANNOSYL PHOSPHORYLINOSITOL CERAMIDE SYNTHASE"/>
    <property type="match status" value="1"/>
</dbReference>
<dbReference type="InterPro" id="IPR051706">
    <property type="entry name" value="Glycosyltransferase_domain"/>
</dbReference>
<evidence type="ECO:0000256" key="8">
    <source>
        <dbReference type="SAM" id="SignalP"/>
    </source>
</evidence>
<sequence>MLRPTVVLLILGLFVLLHGLNVARRQYSFQHYLRERQITANDFPAPYVTVLNDSVLHGEQPPLDFDYKSTFTKSKIPRTIHFIWYQNLYSTHNGGSQIPAAISRAPELCRQFNPDYDIKIWNATTGREFFATEYAWFLPTYDGYRYPIQRIDALKYFVLYHYGGVYMDLDIACRRPLDPLLAFPAWFPEASPLGVNNDLFAAAPGHPILKRMTQSLEAHNKNWIFPYLTIFYSTGPQFSSDILKEWYEHYKNNGLEVEGKGPDQATPSAFFILPQIYYSEQYTFFGHSPGGTWHGGDVAVVLWFVDHPWALLLVVAVLAAAAYTWRKRRQSLSRDRTLDKSNAV</sequence>
<evidence type="ECO:0000256" key="7">
    <source>
        <dbReference type="SAM" id="Phobius"/>
    </source>
</evidence>
<keyword evidence="4 7" id="KW-0812">Transmembrane</keyword>
<keyword evidence="8" id="KW-0732">Signal</keyword>
<evidence type="ECO:0000256" key="6">
    <source>
        <dbReference type="ARBA" id="ARBA00023136"/>
    </source>
</evidence>
<evidence type="ECO:0000256" key="2">
    <source>
        <dbReference type="ARBA" id="ARBA00009003"/>
    </source>
</evidence>
<gene>
    <name evidence="9" type="ORF">BDU57DRAFT_559239</name>
</gene>
<dbReference type="SUPFAM" id="SSF53448">
    <property type="entry name" value="Nucleotide-diphospho-sugar transferases"/>
    <property type="match status" value="1"/>
</dbReference>
<dbReference type="GO" id="GO:0016020">
    <property type="term" value="C:membrane"/>
    <property type="evidence" value="ECO:0007669"/>
    <property type="project" value="UniProtKB-SubCell"/>
</dbReference>
<keyword evidence="5 7" id="KW-1133">Transmembrane helix</keyword>
<dbReference type="PANTHER" id="PTHR32385:SF20">
    <property type="entry name" value="MANNOSYL PHOSPHORYLINOSITOL CERAMIDE SYNTHASE CSH1-RELATED"/>
    <property type="match status" value="1"/>
</dbReference>
<evidence type="ECO:0000313" key="10">
    <source>
        <dbReference type="Proteomes" id="UP000800096"/>
    </source>
</evidence>
<comment type="subcellular location">
    <subcellularLocation>
        <location evidence="1">Membrane</location>
    </subcellularLocation>
</comment>
<dbReference type="OrthoDB" id="3647at2759"/>
<dbReference type="Pfam" id="PF04488">
    <property type="entry name" value="Gly_transf_sug"/>
    <property type="match status" value="1"/>
</dbReference>
<dbReference type="InterPro" id="IPR029044">
    <property type="entry name" value="Nucleotide-diphossugar_trans"/>
</dbReference>
<evidence type="ECO:0000256" key="1">
    <source>
        <dbReference type="ARBA" id="ARBA00004370"/>
    </source>
</evidence>
<reference evidence="9" key="1">
    <citation type="journal article" date="2020" name="Stud. Mycol.">
        <title>101 Dothideomycetes genomes: a test case for predicting lifestyles and emergence of pathogens.</title>
        <authorList>
            <person name="Haridas S."/>
            <person name="Albert R."/>
            <person name="Binder M."/>
            <person name="Bloem J."/>
            <person name="Labutti K."/>
            <person name="Salamov A."/>
            <person name="Andreopoulos B."/>
            <person name="Baker S."/>
            <person name="Barry K."/>
            <person name="Bills G."/>
            <person name="Bluhm B."/>
            <person name="Cannon C."/>
            <person name="Castanera R."/>
            <person name="Culley D."/>
            <person name="Daum C."/>
            <person name="Ezra D."/>
            <person name="Gonzalez J."/>
            <person name="Henrissat B."/>
            <person name="Kuo A."/>
            <person name="Liang C."/>
            <person name="Lipzen A."/>
            <person name="Lutzoni F."/>
            <person name="Magnuson J."/>
            <person name="Mondo S."/>
            <person name="Nolan M."/>
            <person name="Ohm R."/>
            <person name="Pangilinan J."/>
            <person name="Park H.-J."/>
            <person name="Ramirez L."/>
            <person name="Alfaro M."/>
            <person name="Sun H."/>
            <person name="Tritt A."/>
            <person name="Yoshinaga Y."/>
            <person name="Zwiers L.-H."/>
            <person name="Turgeon B."/>
            <person name="Goodwin S."/>
            <person name="Spatafora J."/>
            <person name="Crous P."/>
            <person name="Grigoriev I."/>
        </authorList>
    </citation>
    <scope>NUCLEOTIDE SEQUENCE</scope>
    <source>
        <strain evidence="9">HMLAC05119</strain>
    </source>
</reference>
<dbReference type="Proteomes" id="UP000800096">
    <property type="component" value="Unassembled WGS sequence"/>
</dbReference>
<proteinExistence type="inferred from homology"/>
<keyword evidence="10" id="KW-1185">Reference proteome</keyword>
<dbReference type="Gene3D" id="3.90.550.20">
    <property type="match status" value="1"/>
</dbReference>
<feature type="signal peptide" evidence="8">
    <location>
        <begin position="1"/>
        <end position="19"/>
    </location>
</feature>
<keyword evidence="6 7" id="KW-0472">Membrane</keyword>
<accession>A0A6A5QE75</accession>
<protein>
    <submittedName>
        <fullName evidence="9">Nucleotide-diphospho-sugar transferase</fullName>
    </submittedName>
</protein>
<dbReference type="GO" id="GO:0000030">
    <property type="term" value="F:mannosyltransferase activity"/>
    <property type="evidence" value="ECO:0007669"/>
    <property type="project" value="TreeGrafter"/>
</dbReference>
<dbReference type="EMBL" id="ML979139">
    <property type="protein sequence ID" value="KAF1913100.1"/>
    <property type="molecule type" value="Genomic_DNA"/>
</dbReference>
<evidence type="ECO:0000256" key="4">
    <source>
        <dbReference type="ARBA" id="ARBA00022692"/>
    </source>
</evidence>
<name>A0A6A5QE75_AMPQU</name>
<dbReference type="GO" id="GO:0051999">
    <property type="term" value="P:mannosyl-inositol phosphorylceramide biosynthetic process"/>
    <property type="evidence" value="ECO:0007669"/>
    <property type="project" value="TreeGrafter"/>
</dbReference>
<evidence type="ECO:0000256" key="3">
    <source>
        <dbReference type="ARBA" id="ARBA00022679"/>
    </source>
</evidence>
<evidence type="ECO:0000256" key="5">
    <source>
        <dbReference type="ARBA" id="ARBA00022989"/>
    </source>
</evidence>
<evidence type="ECO:0000313" key="9">
    <source>
        <dbReference type="EMBL" id="KAF1913100.1"/>
    </source>
</evidence>
<organism evidence="9 10">
    <name type="scientific">Ampelomyces quisqualis</name>
    <name type="common">Powdery mildew agent</name>
    <dbReference type="NCBI Taxonomy" id="50730"/>
    <lineage>
        <taxon>Eukaryota</taxon>
        <taxon>Fungi</taxon>
        <taxon>Dikarya</taxon>
        <taxon>Ascomycota</taxon>
        <taxon>Pezizomycotina</taxon>
        <taxon>Dothideomycetes</taxon>
        <taxon>Pleosporomycetidae</taxon>
        <taxon>Pleosporales</taxon>
        <taxon>Pleosporineae</taxon>
        <taxon>Phaeosphaeriaceae</taxon>
        <taxon>Ampelomyces</taxon>
    </lineage>
</organism>
<dbReference type="InterPro" id="IPR007577">
    <property type="entry name" value="GlycoTrfase_DXD_sugar-bd_CS"/>
</dbReference>